<dbReference type="SUPFAM" id="SSF51735">
    <property type="entry name" value="NAD(P)-binding Rossmann-fold domains"/>
    <property type="match status" value="1"/>
</dbReference>
<gene>
    <name evidence="7" type="ORF">BGW36DRAFT_466522</name>
</gene>
<feature type="domain" description="Enoyl reductase (ER)" evidence="6">
    <location>
        <begin position="12"/>
        <end position="327"/>
    </location>
</feature>
<dbReference type="CDD" id="cd08255">
    <property type="entry name" value="2-desacetyl-2-hydroxyethyl_bacteriochlorophyllide_like"/>
    <property type="match status" value="1"/>
</dbReference>
<dbReference type="GO" id="GO:0016491">
    <property type="term" value="F:oxidoreductase activity"/>
    <property type="evidence" value="ECO:0007669"/>
    <property type="project" value="UniProtKB-KW"/>
</dbReference>
<dbReference type="AlphaFoldDB" id="A0AAD4PUS4"/>
<keyword evidence="3" id="KW-0479">Metal-binding</keyword>
<evidence type="ECO:0000256" key="3">
    <source>
        <dbReference type="ARBA" id="ARBA00022723"/>
    </source>
</evidence>
<dbReference type="Gene3D" id="3.40.50.720">
    <property type="entry name" value="NAD(P)-binding Rossmann-like Domain"/>
    <property type="match status" value="1"/>
</dbReference>
<dbReference type="SMART" id="SM00829">
    <property type="entry name" value="PKS_ER"/>
    <property type="match status" value="1"/>
</dbReference>
<keyword evidence="5" id="KW-0560">Oxidoreductase</keyword>
<evidence type="ECO:0000259" key="6">
    <source>
        <dbReference type="SMART" id="SM00829"/>
    </source>
</evidence>
<evidence type="ECO:0000256" key="5">
    <source>
        <dbReference type="ARBA" id="ARBA00023002"/>
    </source>
</evidence>
<organism evidence="7 8">
    <name type="scientific">Talaromyces proteolyticus</name>
    <dbReference type="NCBI Taxonomy" id="1131652"/>
    <lineage>
        <taxon>Eukaryota</taxon>
        <taxon>Fungi</taxon>
        <taxon>Dikarya</taxon>
        <taxon>Ascomycota</taxon>
        <taxon>Pezizomycotina</taxon>
        <taxon>Eurotiomycetes</taxon>
        <taxon>Eurotiomycetidae</taxon>
        <taxon>Eurotiales</taxon>
        <taxon>Trichocomaceae</taxon>
        <taxon>Talaromyces</taxon>
        <taxon>Talaromyces sect. Bacilispori</taxon>
    </lineage>
</organism>
<dbReference type="SUPFAM" id="SSF50129">
    <property type="entry name" value="GroES-like"/>
    <property type="match status" value="1"/>
</dbReference>
<dbReference type="PANTHER" id="PTHR43350">
    <property type="entry name" value="NAD-DEPENDENT ALCOHOL DEHYDROGENASE"/>
    <property type="match status" value="1"/>
</dbReference>
<comment type="caution">
    <text evidence="7">The sequence shown here is derived from an EMBL/GenBank/DDBJ whole genome shotgun (WGS) entry which is preliminary data.</text>
</comment>
<proteinExistence type="inferred from homology"/>
<evidence type="ECO:0000256" key="1">
    <source>
        <dbReference type="ARBA" id="ARBA00001947"/>
    </source>
</evidence>
<dbReference type="Pfam" id="PF00107">
    <property type="entry name" value="ADH_zinc_N"/>
    <property type="match status" value="1"/>
</dbReference>
<keyword evidence="4" id="KW-0862">Zinc</keyword>
<comment type="cofactor">
    <cofactor evidence="1">
        <name>Zn(2+)</name>
        <dbReference type="ChEBI" id="CHEBI:29105"/>
    </cofactor>
</comment>
<dbReference type="InterPro" id="IPR020843">
    <property type="entry name" value="ER"/>
</dbReference>
<dbReference type="Pfam" id="PF08240">
    <property type="entry name" value="ADH_N"/>
    <property type="match status" value="1"/>
</dbReference>
<comment type="similarity">
    <text evidence="2">Belongs to the zinc-containing alcohol dehydrogenase family.</text>
</comment>
<dbReference type="PANTHER" id="PTHR43350:SF17">
    <property type="entry name" value="NAD-DEPENDENT ALCOHOL DEHYDROGENASE"/>
    <property type="match status" value="1"/>
</dbReference>
<dbReference type="InterPro" id="IPR011032">
    <property type="entry name" value="GroES-like_sf"/>
</dbReference>
<dbReference type="InterPro" id="IPR013149">
    <property type="entry name" value="ADH-like_C"/>
</dbReference>
<dbReference type="Gene3D" id="3.90.180.10">
    <property type="entry name" value="Medium-chain alcohol dehydrogenases, catalytic domain"/>
    <property type="match status" value="2"/>
</dbReference>
<keyword evidence="8" id="KW-1185">Reference proteome</keyword>
<evidence type="ECO:0000256" key="2">
    <source>
        <dbReference type="ARBA" id="ARBA00008072"/>
    </source>
</evidence>
<dbReference type="EMBL" id="JAJTJA010000015">
    <property type="protein sequence ID" value="KAH8689685.1"/>
    <property type="molecule type" value="Genomic_DNA"/>
</dbReference>
<evidence type="ECO:0000256" key="4">
    <source>
        <dbReference type="ARBA" id="ARBA00022833"/>
    </source>
</evidence>
<evidence type="ECO:0000313" key="8">
    <source>
        <dbReference type="Proteomes" id="UP001201262"/>
    </source>
</evidence>
<name>A0AAD4PUS4_9EURO</name>
<reference evidence="7" key="1">
    <citation type="submission" date="2021-12" db="EMBL/GenBank/DDBJ databases">
        <title>Convergent genome expansion in fungi linked to evolution of root-endophyte symbiosis.</title>
        <authorList>
            <consortium name="DOE Joint Genome Institute"/>
            <person name="Ke Y.-H."/>
            <person name="Bonito G."/>
            <person name="Liao H.-L."/>
            <person name="Looney B."/>
            <person name="Rojas-Flechas A."/>
            <person name="Nash J."/>
            <person name="Hameed K."/>
            <person name="Schadt C."/>
            <person name="Martin F."/>
            <person name="Crous P.W."/>
            <person name="Miettinen O."/>
            <person name="Magnuson J.K."/>
            <person name="Labbe J."/>
            <person name="Jacobson D."/>
            <person name="Doktycz M.J."/>
            <person name="Veneault-Fourrey C."/>
            <person name="Kuo A."/>
            <person name="Mondo S."/>
            <person name="Calhoun S."/>
            <person name="Riley R."/>
            <person name="Ohm R."/>
            <person name="LaButti K."/>
            <person name="Andreopoulos B."/>
            <person name="Pangilinan J."/>
            <person name="Nolan M."/>
            <person name="Tritt A."/>
            <person name="Clum A."/>
            <person name="Lipzen A."/>
            <person name="Daum C."/>
            <person name="Barry K."/>
            <person name="Grigoriev I.V."/>
            <person name="Vilgalys R."/>
        </authorList>
    </citation>
    <scope>NUCLEOTIDE SEQUENCE</scope>
    <source>
        <strain evidence="7">PMI_201</strain>
    </source>
</reference>
<dbReference type="GO" id="GO:0046872">
    <property type="term" value="F:metal ion binding"/>
    <property type="evidence" value="ECO:0007669"/>
    <property type="project" value="UniProtKB-KW"/>
</dbReference>
<sequence>MKSQNIIFPSQGKVHVELQDVPPPQDREILCKANVSLVSIGTETHCLRGIYDPGTYWEEYIQYPFAPGYSMAAVVVQLGPGVTKFKVGDRVTTWAPHAQYFIANQDHLVIVPEGIEDEEAIWATLARTTQLGVRRAELAMGESACVVGLGILGQLVTQYLALCGVRHLIVIDTSQSRLDLAIKYGATHAICLPAEDAIAEVEKTTDGKMVDVVFDITGFPSVLASASKFLRKLGRLVLLGDSPTPSKQSLGPRIVGNSISILGIHGFMFPETETPFNMWTAENMTSLFFDYVQRKRMNVKGLLTHRCSPLDADEVYNSLAKKGDAVLGIALDWEKLKNTEA</sequence>
<dbReference type="Proteomes" id="UP001201262">
    <property type="component" value="Unassembled WGS sequence"/>
</dbReference>
<protein>
    <submittedName>
        <fullName evidence="7">Chlorophyll synthesis pathway protein BchC</fullName>
    </submittedName>
</protein>
<dbReference type="GeneID" id="70252633"/>
<dbReference type="RefSeq" id="XP_046066039.1">
    <property type="nucleotide sequence ID" value="XM_046222346.1"/>
</dbReference>
<dbReference type="InterPro" id="IPR036291">
    <property type="entry name" value="NAD(P)-bd_dom_sf"/>
</dbReference>
<dbReference type="InterPro" id="IPR013154">
    <property type="entry name" value="ADH-like_N"/>
</dbReference>
<evidence type="ECO:0000313" key="7">
    <source>
        <dbReference type="EMBL" id="KAH8689685.1"/>
    </source>
</evidence>
<accession>A0AAD4PUS4</accession>